<keyword evidence="6" id="KW-0686">Riboflavin biosynthesis</keyword>
<dbReference type="GO" id="GO:0004746">
    <property type="term" value="F:riboflavin synthase activity"/>
    <property type="evidence" value="ECO:0007669"/>
    <property type="project" value="UniProtKB-UniRule"/>
</dbReference>
<feature type="domain" description="Lumazine-binding" evidence="11">
    <location>
        <begin position="1"/>
        <end position="95"/>
    </location>
</feature>
<dbReference type="InterPro" id="IPR017938">
    <property type="entry name" value="Riboflavin_synthase-like_b-brl"/>
</dbReference>
<dbReference type="Proteomes" id="UP000808337">
    <property type="component" value="Unassembled WGS sequence"/>
</dbReference>
<dbReference type="InterPro" id="IPR001783">
    <property type="entry name" value="Lumazine-bd"/>
</dbReference>
<dbReference type="SUPFAM" id="SSF63380">
    <property type="entry name" value="Riboflavin synthase domain-like"/>
    <property type="match status" value="2"/>
</dbReference>
<sequence length="199" mass="22193">MFSGIIQNTGVVQTIEDMGSTKLLTISSPISNALHIDQSIAHNGVCLTVVKVHDGNHQVEIVNETLSKTNLGFLQSGQIVNLEKSITMETLLDGHLIQGHVDNILRCEKNEDLDGSWLMQFNLPKDYEALIIPHGSICLNGVSLTVANLFEHSFNVAIIPYTYEHTNFKFIKVGDMVNVEFDLIGKYLLRQLETRTLTE</sequence>
<feature type="repeat" description="Lumazine-binding" evidence="10">
    <location>
        <begin position="1"/>
        <end position="95"/>
    </location>
</feature>
<dbReference type="CDD" id="cd00402">
    <property type="entry name" value="Riboflavin_synthase_like"/>
    <property type="match status" value="1"/>
</dbReference>
<dbReference type="Pfam" id="PF00677">
    <property type="entry name" value="Lum_binding"/>
    <property type="match status" value="2"/>
</dbReference>
<proteinExistence type="predicted"/>
<dbReference type="InterPro" id="IPR026017">
    <property type="entry name" value="Lumazine-bd_dom"/>
</dbReference>
<dbReference type="GO" id="GO:0009231">
    <property type="term" value="P:riboflavin biosynthetic process"/>
    <property type="evidence" value="ECO:0007669"/>
    <property type="project" value="UniProtKB-KW"/>
</dbReference>
<organism evidence="12 13">
    <name type="scientific">Candidatus Opimibacter skivensis</name>
    <dbReference type="NCBI Taxonomy" id="2982028"/>
    <lineage>
        <taxon>Bacteria</taxon>
        <taxon>Pseudomonadati</taxon>
        <taxon>Bacteroidota</taxon>
        <taxon>Saprospiria</taxon>
        <taxon>Saprospirales</taxon>
        <taxon>Saprospiraceae</taxon>
        <taxon>Candidatus Opimibacter</taxon>
    </lineage>
</organism>
<keyword evidence="8" id="KW-0677">Repeat</keyword>
<dbReference type="PANTHER" id="PTHR21098:SF12">
    <property type="entry name" value="RIBOFLAVIN SYNTHASE"/>
    <property type="match status" value="1"/>
</dbReference>
<dbReference type="EC" id="2.5.1.9" evidence="4 9"/>
<feature type="repeat" description="Lumazine-binding" evidence="10">
    <location>
        <begin position="96"/>
        <end position="192"/>
    </location>
</feature>
<evidence type="ECO:0000256" key="9">
    <source>
        <dbReference type="NCBIfam" id="TIGR00187"/>
    </source>
</evidence>
<reference evidence="12 13" key="1">
    <citation type="submission" date="2020-10" db="EMBL/GenBank/DDBJ databases">
        <title>Connecting structure to function with the recovery of over 1000 high-quality activated sludge metagenome-assembled genomes encoding full-length rRNA genes using long-read sequencing.</title>
        <authorList>
            <person name="Singleton C.M."/>
            <person name="Petriglieri F."/>
            <person name="Kristensen J.M."/>
            <person name="Kirkegaard R.H."/>
            <person name="Michaelsen T.Y."/>
            <person name="Andersen M.H."/>
            <person name="Karst S.M."/>
            <person name="Dueholm M.S."/>
            <person name="Nielsen P.H."/>
            <person name="Albertsen M."/>
        </authorList>
    </citation>
    <scope>NUCLEOTIDE SEQUENCE [LARGE SCALE GENOMIC DNA]</scope>
    <source>
        <strain evidence="12">Ribe_18-Q3-R11-54_MAXAC.273</strain>
    </source>
</reference>
<dbReference type="EMBL" id="JADKGY010000029">
    <property type="protein sequence ID" value="MBK9984269.1"/>
    <property type="molecule type" value="Genomic_DNA"/>
</dbReference>
<dbReference type="PIRSF" id="PIRSF000498">
    <property type="entry name" value="Riboflavin_syn_A"/>
    <property type="match status" value="1"/>
</dbReference>
<evidence type="ECO:0000256" key="7">
    <source>
        <dbReference type="ARBA" id="ARBA00022679"/>
    </source>
</evidence>
<evidence type="ECO:0000313" key="13">
    <source>
        <dbReference type="Proteomes" id="UP000808337"/>
    </source>
</evidence>
<evidence type="ECO:0000256" key="4">
    <source>
        <dbReference type="ARBA" id="ARBA00012827"/>
    </source>
</evidence>
<gene>
    <name evidence="12" type="ORF">IPP15_18175</name>
</gene>
<dbReference type="PANTHER" id="PTHR21098">
    <property type="entry name" value="RIBOFLAVIN SYNTHASE ALPHA CHAIN"/>
    <property type="match status" value="1"/>
</dbReference>
<keyword evidence="7 12" id="KW-0808">Transferase</keyword>
<accession>A0A9D7SY37</accession>
<dbReference type="NCBIfam" id="NF006767">
    <property type="entry name" value="PRK09289.1"/>
    <property type="match status" value="1"/>
</dbReference>
<evidence type="ECO:0000256" key="8">
    <source>
        <dbReference type="ARBA" id="ARBA00022737"/>
    </source>
</evidence>
<dbReference type="PROSITE" id="PS51177">
    <property type="entry name" value="LUMAZINE_BIND"/>
    <property type="match status" value="2"/>
</dbReference>
<comment type="pathway">
    <text evidence="3">Cofactor biosynthesis; riboflavin biosynthesis; riboflavin from 2-hydroxy-3-oxobutyl phosphate and 5-amino-6-(D-ribitylamino)uracil: step 2/2.</text>
</comment>
<protein>
    <recommendedName>
        <fullName evidence="5 9">Riboflavin synthase</fullName>
        <ecNumber evidence="4 9">2.5.1.9</ecNumber>
    </recommendedName>
</protein>
<evidence type="ECO:0000256" key="10">
    <source>
        <dbReference type="PROSITE-ProRule" id="PRU00524"/>
    </source>
</evidence>
<evidence type="ECO:0000256" key="6">
    <source>
        <dbReference type="ARBA" id="ARBA00022619"/>
    </source>
</evidence>
<dbReference type="AlphaFoldDB" id="A0A9D7SY37"/>
<dbReference type="NCBIfam" id="TIGR00187">
    <property type="entry name" value="ribE"/>
    <property type="match status" value="1"/>
</dbReference>
<feature type="domain" description="Lumazine-binding" evidence="11">
    <location>
        <begin position="96"/>
        <end position="192"/>
    </location>
</feature>
<evidence type="ECO:0000256" key="5">
    <source>
        <dbReference type="ARBA" id="ARBA00013950"/>
    </source>
</evidence>
<comment type="catalytic activity">
    <reaction evidence="1">
        <text>2 6,7-dimethyl-8-(1-D-ribityl)lumazine + H(+) = 5-amino-6-(D-ribitylamino)uracil + riboflavin</text>
        <dbReference type="Rhea" id="RHEA:20772"/>
        <dbReference type="ChEBI" id="CHEBI:15378"/>
        <dbReference type="ChEBI" id="CHEBI:15934"/>
        <dbReference type="ChEBI" id="CHEBI:57986"/>
        <dbReference type="ChEBI" id="CHEBI:58201"/>
        <dbReference type="EC" id="2.5.1.9"/>
    </reaction>
</comment>
<dbReference type="InterPro" id="IPR023366">
    <property type="entry name" value="ATP_synth_asu-like_sf"/>
</dbReference>
<evidence type="ECO:0000256" key="1">
    <source>
        <dbReference type="ARBA" id="ARBA00000968"/>
    </source>
</evidence>
<name>A0A9D7SY37_9BACT</name>
<evidence type="ECO:0000259" key="11">
    <source>
        <dbReference type="PROSITE" id="PS51177"/>
    </source>
</evidence>
<dbReference type="Gene3D" id="2.40.30.20">
    <property type="match status" value="2"/>
</dbReference>
<comment type="caution">
    <text evidence="12">The sequence shown here is derived from an EMBL/GenBank/DDBJ whole genome shotgun (WGS) entry which is preliminary data.</text>
</comment>
<evidence type="ECO:0000256" key="2">
    <source>
        <dbReference type="ARBA" id="ARBA00002803"/>
    </source>
</evidence>
<evidence type="ECO:0000313" key="12">
    <source>
        <dbReference type="EMBL" id="MBK9984269.1"/>
    </source>
</evidence>
<comment type="function">
    <text evidence="2">Catalyzes the dismutation of two molecules of 6,7-dimethyl-8-ribityllumazine, resulting in the formation of riboflavin and 5-amino-6-(D-ribitylamino)uracil.</text>
</comment>
<evidence type="ECO:0000256" key="3">
    <source>
        <dbReference type="ARBA" id="ARBA00004887"/>
    </source>
</evidence>